<reference evidence="3 4" key="1">
    <citation type="submission" date="2020-10" db="EMBL/GenBank/DDBJ databases">
        <title>Aquamicrobium zhengzhouensis sp. nov., a exopolysaccharide producing bacterium isolated from farmland soil.</title>
        <authorList>
            <person name="Wang X."/>
        </authorList>
    </citation>
    <scope>NUCLEOTIDE SEQUENCE [LARGE SCALE GENOMIC DNA]</scope>
    <source>
        <strain evidence="4">cd-1</strain>
    </source>
</reference>
<evidence type="ECO:0000256" key="1">
    <source>
        <dbReference type="ARBA" id="ARBA00006432"/>
    </source>
</evidence>
<evidence type="ECO:0000313" key="4">
    <source>
        <dbReference type="Proteomes" id="UP000601789"/>
    </source>
</evidence>
<dbReference type="Proteomes" id="UP000601789">
    <property type="component" value="Unassembled WGS sequence"/>
</dbReference>
<dbReference type="SUPFAM" id="SSF56801">
    <property type="entry name" value="Acetyl-CoA synthetase-like"/>
    <property type="match status" value="1"/>
</dbReference>
<dbReference type="Pfam" id="PF23562">
    <property type="entry name" value="AMP-binding_C_3"/>
    <property type="match status" value="1"/>
</dbReference>
<dbReference type="Pfam" id="PF00501">
    <property type="entry name" value="AMP-binding"/>
    <property type="match status" value="1"/>
</dbReference>
<dbReference type="PANTHER" id="PTHR43201:SF8">
    <property type="entry name" value="ACYL-COA SYNTHETASE FAMILY MEMBER 3"/>
    <property type="match status" value="1"/>
</dbReference>
<gene>
    <name evidence="3" type="ORF">IOD40_04245</name>
</gene>
<evidence type="ECO:0000259" key="2">
    <source>
        <dbReference type="Pfam" id="PF00501"/>
    </source>
</evidence>
<comment type="similarity">
    <text evidence="1">Belongs to the ATP-dependent AMP-binding enzyme family.</text>
</comment>
<dbReference type="RefSeq" id="WP_198474665.1">
    <property type="nucleotide sequence ID" value="NZ_JADGMQ010000002.1"/>
</dbReference>
<dbReference type="InterPro" id="IPR000873">
    <property type="entry name" value="AMP-dep_synth/lig_dom"/>
</dbReference>
<keyword evidence="4" id="KW-1185">Reference proteome</keyword>
<organism evidence="3 4">
    <name type="scientific">Aquamicrobium zhengzhouense</name>
    <dbReference type="NCBI Taxonomy" id="2781738"/>
    <lineage>
        <taxon>Bacteria</taxon>
        <taxon>Pseudomonadati</taxon>
        <taxon>Pseudomonadota</taxon>
        <taxon>Alphaproteobacteria</taxon>
        <taxon>Hyphomicrobiales</taxon>
        <taxon>Phyllobacteriaceae</taxon>
        <taxon>Aquamicrobium</taxon>
    </lineage>
</organism>
<evidence type="ECO:0000313" key="3">
    <source>
        <dbReference type="EMBL" id="MBI1619875.1"/>
    </source>
</evidence>
<feature type="domain" description="AMP-dependent synthetase/ligase" evidence="2">
    <location>
        <begin position="54"/>
        <end position="428"/>
    </location>
</feature>
<proteinExistence type="inferred from homology"/>
<dbReference type="InterPro" id="IPR042099">
    <property type="entry name" value="ANL_N_sf"/>
</dbReference>
<protein>
    <submittedName>
        <fullName evidence="3">Feruloyl-CoA synthase</fullName>
    </submittedName>
</protein>
<sequence length="598" mass="65496">MSDSQDWKHAPMRPVEFHNYSPVVTVKDDGTIYVTDRMPQPSYPTRITDALVKYAAETPDRVFIADRKSGDGWRTITYGQMLDHVRRIGQYLLDKNLSPERPLAVLSGNDIEHATLGLAAVYVGVPYAPLSPQYSLTGGDYARLKDVLASITPGLIYAADAKAFAPAIRAAVPDIPFIADDAAEGAIPFADLLNSVPSDAVEAANAAITGDTIAKFLFTSGSTGTPKAVINTHRMICSNQAAIREAFSFMKTEPPVLLDWAPWNHTAAGNKDFYMVLTNGGTLYLDDGRPTRADIGKTVRNLKEISPTWYFNVPTGFDMLIPELEKDEALRQNFFKNLRMFWYAGASLSQHSWEALERMAVATTGTRVLIGTGLGATETAPAAMFCTWPQEGAGNVGLPVPGVTLKLVPYEGKYDARLKGDNITPGYWRQQKLTEEAFDEEGFYRLGDALLPIDMDDISKGFKFDGRTAENFKLDTGTWVATGALRMSIIDHFGDLIRDVALAGPDRPYLGAIAFLRDPELAEDQAHRKAMREKLVSLAAKSTGSSNRIARMIICPEVPSTTAGEVTDKGSINQRAVLRNRAQLVEEIYAGSDRVLSI</sequence>
<dbReference type="InterPro" id="IPR020845">
    <property type="entry name" value="AMP-binding_CS"/>
</dbReference>
<comment type="caution">
    <text evidence="3">The sequence shown here is derived from an EMBL/GenBank/DDBJ whole genome shotgun (WGS) entry which is preliminary data.</text>
</comment>
<dbReference type="PROSITE" id="PS00455">
    <property type="entry name" value="AMP_BINDING"/>
    <property type="match status" value="1"/>
</dbReference>
<accession>A0ABS0S9A5</accession>
<dbReference type="EMBL" id="JADGMQ010000002">
    <property type="protein sequence ID" value="MBI1619875.1"/>
    <property type="molecule type" value="Genomic_DNA"/>
</dbReference>
<dbReference type="Gene3D" id="3.40.50.12780">
    <property type="entry name" value="N-terminal domain of ligase-like"/>
    <property type="match status" value="1"/>
</dbReference>
<dbReference type="PANTHER" id="PTHR43201">
    <property type="entry name" value="ACYL-COA SYNTHETASE"/>
    <property type="match status" value="1"/>
</dbReference>
<name>A0ABS0S9A5_9HYPH</name>